<dbReference type="Gene3D" id="2.40.170.20">
    <property type="entry name" value="TonB-dependent receptor, beta-barrel domain"/>
    <property type="match status" value="1"/>
</dbReference>
<sequence>MQFDRFGRIQGAASAPPHKKTRDPKGEAMITKLMTALCGGVSVLALASPALAQQVNAAADAPVSASAAPAELEAVVVTGSRIRNGFAAPTPVTVATVDQLLQTTPSNIPEALNKLPQFAGSTTSVGSGNGAGSGASNIFSGNFLNLRSFGAIRTLILMDGRRVPATTLNGQVDTNTLPQMLVQRVDVVTGGASAVYGSDAVTGVVNFVLDTHFTGLKAQAQTGVSDRQDGGSLKLGVAGGADVFDRGHVIWSAEHYQNAGIKSHEDRSYGTQVPVYTGGGTAANPYVLTYDARLSGASYGGLATSGPFAGQQFLSDGTLAPFNKGVATKTNGIAVGGDGAYYTGLNLVPNLRTDQGFGRFEYDFSDTTKGYIQVSGTESRTSNLRNSNAPPNSLTIYSGNAFLTPSEQATLTGARAASFNMSRLNRDLALDATVDQTTTAINVTTGLTGTLRDKYIWDVYYTHGEARVRSDLQNNINYPRLYAALDAVKDSSGATVCRVTITNPGLYPGCVPIDLFGNNSASAAAKAYIYGETQWQAVNKVDDFSATISGEVFRNWAGPVSAALNYEYRSQSLVETTNAAPVVAGDPSLTSSFTGIRMGAVPTSIWAYATQGPMSGGNNVWEIAGETVFPLLNGVPFADKLELNAAARYTEYSSSGPATTWKVGLNYQPFHDLRFRLTESRDIRAPTLADLYSGRTIAFLNVNDPHTGVNGVVAVQGGGNPNLVPEVARTSTAGVVYTPAFIPRFSISLDYYNIEIRDAIGTINGSNTAILQECEASGGASPLCATVVRPNPFSDHSAANFPTLVYNYSQNIAQTYTHGIDAEASYDFELSSIAASLPGKVDLRLLYAYQPVLKSRSYPTSQLTNAAGVAGLSATRITGMFGYTNGPFSVDWQLRYLSKQNRSGNPLQIYADPALPAIFYSDVNVAYRFIVAGHDTHAFFTVTNLFDQAPRISPSTTFAGIPGFGTPSVVGDDVMGRYFTVGVRLRY</sequence>
<dbReference type="Pfam" id="PF00593">
    <property type="entry name" value="TonB_dep_Rec_b-barrel"/>
    <property type="match status" value="1"/>
</dbReference>
<dbReference type="Pfam" id="PF07715">
    <property type="entry name" value="Plug"/>
    <property type="match status" value="1"/>
</dbReference>
<dbReference type="InterPro" id="IPR036942">
    <property type="entry name" value="Beta-barrel_TonB_sf"/>
</dbReference>
<dbReference type="AlphaFoldDB" id="A0A328AYQ3"/>
<dbReference type="EMBL" id="QFYP01000001">
    <property type="protein sequence ID" value="RAK60240.1"/>
    <property type="molecule type" value="Genomic_DNA"/>
</dbReference>
<evidence type="ECO:0000256" key="4">
    <source>
        <dbReference type="RuleBase" id="RU003357"/>
    </source>
</evidence>
<comment type="similarity">
    <text evidence="4">Belongs to the TonB-dependent receptor family.</text>
</comment>
<dbReference type="SUPFAM" id="SSF56935">
    <property type="entry name" value="Porins"/>
    <property type="match status" value="1"/>
</dbReference>
<comment type="subcellular location">
    <subcellularLocation>
        <location evidence="1 4">Cell outer membrane</location>
    </subcellularLocation>
</comment>
<evidence type="ECO:0000256" key="1">
    <source>
        <dbReference type="ARBA" id="ARBA00004442"/>
    </source>
</evidence>
<organism evidence="8 9">
    <name type="scientific">Phenylobacterium hankyongense</name>
    <dbReference type="NCBI Taxonomy" id="1813876"/>
    <lineage>
        <taxon>Bacteria</taxon>
        <taxon>Pseudomonadati</taxon>
        <taxon>Pseudomonadota</taxon>
        <taxon>Alphaproteobacteria</taxon>
        <taxon>Caulobacterales</taxon>
        <taxon>Caulobacteraceae</taxon>
        <taxon>Phenylobacterium</taxon>
    </lineage>
</organism>
<evidence type="ECO:0000259" key="7">
    <source>
        <dbReference type="Pfam" id="PF07715"/>
    </source>
</evidence>
<evidence type="ECO:0000256" key="2">
    <source>
        <dbReference type="ARBA" id="ARBA00023136"/>
    </source>
</evidence>
<feature type="region of interest" description="Disordered" evidence="5">
    <location>
        <begin position="1"/>
        <end position="25"/>
    </location>
</feature>
<dbReference type="InterPro" id="IPR012910">
    <property type="entry name" value="Plug_dom"/>
</dbReference>
<keyword evidence="3" id="KW-0998">Cell outer membrane</keyword>
<gene>
    <name evidence="8" type="ORF">DJ021_10710</name>
</gene>
<feature type="domain" description="TonB-dependent receptor plug" evidence="7">
    <location>
        <begin position="88"/>
        <end position="204"/>
    </location>
</feature>
<dbReference type="Gene3D" id="2.170.130.10">
    <property type="entry name" value="TonB-dependent receptor, plug domain"/>
    <property type="match status" value="1"/>
</dbReference>
<dbReference type="Proteomes" id="UP000249842">
    <property type="component" value="Unassembled WGS sequence"/>
</dbReference>
<dbReference type="InterPro" id="IPR037066">
    <property type="entry name" value="Plug_dom_sf"/>
</dbReference>
<name>A0A328AYQ3_9CAUL</name>
<reference evidence="9" key="1">
    <citation type="submission" date="2018-05" db="EMBL/GenBank/DDBJ databases">
        <authorList>
            <person name="Li X."/>
        </authorList>
    </citation>
    <scope>NUCLEOTIDE SEQUENCE [LARGE SCALE GENOMIC DNA]</scope>
    <source>
        <strain evidence="9">HKS-05</strain>
    </source>
</reference>
<keyword evidence="4" id="KW-0798">TonB box</keyword>
<evidence type="ECO:0000313" key="8">
    <source>
        <dbReference type="EMBL" id="RAK60240.1"/>
    </source>
</evidence>
<protein>
    <submittedName>
        <fullName evidence="8">TonB-dependent receptor</fullName>
    </submittedName>
</protein>
<evidence type="ECO:0000256" key="5">
    <source>
        <dbReference type="SAM" id="MobiDB-lite"/>
    </source>
</evidence>
<feature type="domain" description="TonB-dependent receptor-like beta-barrel" evidence="6">
    <location>
        <begin position="422"/>
        <end position="945"/>
    </location>
</feature>
<keyword evidence="2 4" id="KW-0472">Membrane</keyword>
<evidence type="ECO:0000259" key="6">
    <source>
        <dbReference type="Pfam" id="PF00593"/>
    </source>
</evidence>
<dbReference type="GO" id="GO:0009279">
    <property type="term" value="C:cell outer membrane"/>
    <property type="evidence" value="ECO:0007669"/>
    <property type="project" value="UniProtKB-SubCell"/>
</dbReference>
<keyword evidence="9" id="KW-1185">Reference proteome</keyword>
<dbReference type="PANTHER" id="PTHR47234:SF2">
    <property type="entry name" value="TONB-DEPENDENT RECEPTOR"/>
    <property type="match status" value="1"/>
</dbReference>
<keyword evidence="8" id="KW-0675">Receptor</keyword>
<accession>A0A328AYQ3</accession>
<evidence type="ECO:0000256" key="3">
    <source>
        <dbReference type="ARBA" id="ARBA00023237"/>
    </source>
</evidence>
<comment type="caution">
    <text evidence="8">The sequence shown here is derived from an EMBL/GenBank/DDBJ whole genome shotgun (WGS) entry which is preliminary data.</text>
</comment>
<proteinExistence type="inferred from homology"/>
<dbReference type="InterPro" id="IPR000531">
    <property type="entry name" value="Beta-barrel_TonB"/>
</dbReference>
<dbReference type="PANTHER" id="PTHR47234">
    <property type="match status" value="1"/>
</dbReference>
<evidence type="ECO:0000313" key="9">
    <source>
        <dbReference type="Proteomes" id="UP000249842"/>
    </source>
</evidence>